<evidence type="ECO:0000313" key="7">
    <source>
        <dbReference type="EMBL" id="RDK87415.1"/>
    </source>
</evidence>
<evidence type="ECO:0000259" key="5">
    <source>
        <dbReference type="Pfam" id="PF07992"/>
    </source>
</evidence>
<evidence type="ECO:0000256" key="1">
    <source>
        <dbReference type="ARBA" id="ARBA00001974"/>
    </source>
</evidence>
<dbReference type="SUPFAM" id="SSF55424">
    <property type="entry name" value="FAD/NAD-linked reductases, dimerisation (C-terminal) domain"/>
    <property type="match status" value="1"/>
</dbReference>
<dbReference type="Gene3D" id="3.50.50.60">
    <property type="entry name" value="FAD/NAD(P)-binding domain"/>
    <property type="match status" value="2"/>
</dbReference>
<dbReference type="InterPro" id="IPR023753">
    <property type="entry name" value="FAD/NAD-binding_dom"/>
</dbReference>
<evidence type="ECO:0000259" key="6">
    <source>
        <dbReference type="Pfam" id="PF14759"/>
    </source>
</evidence>
<dbReference type="PRINTS" id="PR00368">
    <property type="entry name" value="FADPNR"/>
</dbReference>
<organism evidence="7 8">
    <name type="scientific">Enterobacillus tribolii</name>
    <dbReference type="NCBI Taxonomy" id="1487935"/>
    <lineage>
        <taxon>Bacteria</taxon>
        <taxon>Pseudomonadati</taxon>
        <taxon>Pseudomonadota</taxon>
        <taxon>Gammaproteobacteria</taxon>
        <taxon>Enterobacterales</taxon>
        <taxon>Hafniaceae</taxon>
        <taxon>Enterobacillus</taxon>
    </lineage>
</organism>
<dbReference type="InterPro" id="IPR016156">
    <property type="entry name" value="FAD/NAD-linked_Rdtase_dimer_sf"/>
</dbReference>
<dbReference type="RefSeq" id="WP_115459735.1">
    <property type="nucleotide sequence ID" value="NZ_QRAP01000009.1"/>
</dbReference>
<comment type="cofactor">
    <cofactor evidence="1">
        <name>FAD</name>
        <dbReference type="ChEBI" id="CHEBI:57692"/>
    </cofactor>
</comment>
<protein>
    <submittedName>
        <fullName evidence="7">3-phenylpropionate/trans-cinnamate dioxygenase ferredoxin reductase subunit</fullName>
    </submittedName>
</protein>
<accession>A0A370QGC8</accession>
<dbReference type="PANTHER" id="PTHR43557">
    <property type="entry name" value="APOPTOSIS-INDUCING FACTOR 1"/>
    <property type="match status" value="1"/>
</dbReference>
<dbReference type="AlphaFoldDB" id="A0A370QGC8"/>
<dbReference type="PANTHER" id="PTHR43557:SF2">
    <property type="entry name" value="RIESKE DOMAIN-CONTAINING PROTEIN-RELATED"/>
    <property type="match status" value="1"/>
</dbReference>
<dbReference type="OrthoDB" id="9800167at2"/>
<dbReference type="EMBL" id="QRAP01000009">
    <property type="protein sequence ID" value="RDK87415.1"/>
    <property type="molecule type" value="Genomic_DNA"/>
</dbReference>
<dbReference type="InterPro" id="IPR050446">
    <property type="entry name" value="FAD-oxidoreductase/Apoptosis"/>
</dbReference>
<evidence type="ECO:0000313" key="8">
    <source>
        <dbReference type="Proteomes" id="UP000254848"/>
    </source>
</evidence>
<proteinExistence type="predicted"/>
<keyword evidence="8" id="KW-1185">Reference proteome</keyword>
<dbReference type="PRINTS" id="PR00411">
    <property type="entry name" value="PNDRDTASEI"/>
</dbReference>
<dbReference type="InterPro" id="IPR028202">
    <property type="entry name" value="Reductase_C"/>
</dbReference>
<gene>
    <name evidence="7" type="ORF">C8D90_10910</name>
</gene>
<sequence length="399" mass="42993">MSDTIVIIGAGQAGGWTAKTLRDKGFAGRLIVVGDEPHDFYERPPLSKAALQQEQPPFSALFSAETLAALNLEWRRPLRAEALDRAAREVVLSNGERLRYDQLVIATGGQARLPGREWQAHPRVHTLRTWDDATRLRAALSAGQKVAIVGGGWIGLEIAATARGLGKDVTLFESQARLCQRSVDPAVSQMLLEMHRAHGVTVHPGCGNVTLGGGAGQALIRSDVTPEEDFDCVVVGIGVTLNTELAQRAGLAVEQGIVVDGRGRTSDPAIFAVGDVAQHPQLGLCLQSWAYAQNQAIATATAMLDPQAPEYTDGAWLWSDQYGRNIQILGLPGAGTQTCVREQPQGALYFSLNARNRLTQLVSVNDARTVKLAKRWQSADRELDPAQLADPAFSLMSLK</sequence>
<feature type="domain" description="Reductase C-terminal" evidence="6">
    <location>
        <begin position="316"/>
        <end position="398"/>
    </location>
</feature>
<keyword evidence="3" id="KW-0274">FAD</keyword>
<comment type="caution">
    <text evidence="7">The sequence shown here is derived from an EMBL/GenBank/DDBJ whole genome shotgun (WGS) entry which is preliminary data.</text>
</comment>
<dbReference type="SUPFAM" id="SSF51905">
    <property type="entry name" value="FAD/NAD(P)-binding domain"/>
    <property type="match status" value="2"/>
</dbReference>
<dbReference type="GO" id="GO:0051213">
    <property type="term" value="F:dioxygenase activity"/>
    <property type="evidence" value="ECO:0007669"/>
    <property type="project" value="UniProtKB-KW"/>
</dbReference>
<dbReference type="GO" id="GO:0005737">
    <property type="term" value="C:cytoplasm"/>
    <property type="evidence" value="ECO:0007669"/>
    <property type="project" value="TreeGrafter"/>
</dbReference>
<dbReference type="Pfam" id="PF14759">
    <property type="entry name" value="Reductase_C"/>
    <property type="match status" value="1"/>
</dbReference>
<keyword evidence="2" id="KW-0285">Flavoprotein</keyword>
<evidence type="ECO:0000256" key="2">
    <source>
        <dbReference type="ARBA" id="ARBA00022630"/>
    </source>
</evidence>
<name>A0A370QGC8_9GAMM</name>
<dbReference type="Proteomes" id="UP000254848">
    <property type="component" value="Unassembled WGS sequence"/>
</dbReference>
<keyword evidence="7" id="KW-0223">Dioxygenase</keyword>
<dbReference type="Pfam" id="PF07992">
    <property type="entry name" value="Pyr_redox_2"/>
    <property type="match status" value="1"/>
</dbReference>
<reference evidence="7 8" key="1">
    <citation type="submission" date="2018-07" db="EMBL/GenBank/DDBJ databases">
        <title>Genomic Encyclopedia of Type Strains, Phase IV (KMG-IV): sequencing the most valuable type-strain genomes for metagenomic binning, comparative biology and taxonomic classification.</title>
        <authorList>
            <person name="Goeker M."/>
        </authorList>
    </citation>
    <scope>NUCLEOTIDE SEQUENCE [LARGE SCALE GENOMIC DNA]</scope>
    <source>
        <strain evidence="7 8">DSM 103736</strain>
    </source>
</reference>
<evidence type="ECO:0000256" key="4">
    <source>
        <dbReference type="ARBA" id="ARBA00023002"/>
    </source>
</evidence>
<feature type="domain" description="FAD/NAD(P)-binding" evidence="5">
    <location>
        <begin position="4"/>
        <end position="293"/>
    </location>
</feature>
<evidence type="ECO:0000256" key="3">
    <source>
        <dbReference type="ARBA" id="ARBA00022827"/>
    </source>
</evidence>
<keyword evidence="4" id="KW-0560">Oxidoreductase</keyword>
<dbReference type="InterPro" id="IPR036188">
    <property type="entry name" value="FAD/NAD-bd_sf"/>
</dbReference>
<dbReference type="GO" id="GO:0016651">
    <property type="term" value="F:oxidoreductase activity, acting on NAD(P)H"/>
    <property type="evidence" value="ECO:0007669"/>
    <property type="project" value="TreeGrafter"/>
</dbReference>
<dbReference type="Gene3D" id="3.30.390.30">
    <property type="match status" value="1"/>
</dbReference>